<accession>X1HFX1</accession>
<dbReference type="AlphaFoldDB" id="X1HFX1"/>
<sequence>YINRIIKYSEMGIVKITIYSCIFIGGSKRLNLNIR</sequence>
<proteinExistence type="predicted"/>
<reference evidence="1" key="1">
    <citation type="journal article" date="2014" name="Front. Microbiol.">
        <title>High frequency of phylogenetically diverse reductive dehalogenase-homologous genes in deep subseafloor sedimentary metagenomes.</title>
        <authorList>
            <person name="Kawai M."/>
            <person name="Futagami T."/>
            <person name="Toyoda A."/>
            <person name="Takaki Y."/>
            <person name="Nishi S."/>
            <person name="Hori S."/>
            <person name="Arai W."/>
            <person name="Tsubouchi T."/>
            <person name="Morono Y."/>
            <person name="Uchiyama I."/>
            <person name="Ito T."/>
            <person name="Fujiyama A."/>
            <person name="Inagaki F."/>
            <person name="Takami H."/>
        </authorList>
    </citation>
    <scope>NUCLEOTIDE SEQUENCE</scope>
    <source>
        <strain evidence="1">Expedition CK06-06</strain>
    </source>
</reference>
<dbReference type="EMBL" id="BARU01007341">
    <property type="protein sequence ID" value="GAH44208.1"/>
    <property type="molecule type" value="Genomic_DNA"/>
</dbReference>
<name>X1HFX1_9ZZZZ</name>
<feature type="non-terminal residue" evidence="1">
    <location>
        <position position="1"/>
    </location>
</feature>
<protein>
    <submittedName>
        <fullName evidence="1">Uncharacterized protein</fullName>
    </submittedName>
</protein>
<evidence type="ECO:0000313" key="1">
    <source>
        <dbReference type="EMBL" id="GAH44208.1"/>
    </source>
</evidence>
<organism evidence="1">
    <name type="scientific">marine sediment metagenome</name>
    <dbReference type="NCBI Taxonomy" id="412755"/>
    <lineage>
        <taxon>unclassified sequences</taxon>
        <taxon>metagenomes</taxon>
        <taxon>ecological metagenomes</taxon>
    </lineage>
</organism>
<gene>
    <name evidence="1" type="ORF">S03H2_14466</name>
</gene>
<comment type="caution">
    <text evidence="1">The sequence shown here is derived from an EMBL/GenBank/DDBJ whole genome shotgun (WGS) entry which is preliminary data.</text>
</comment>